<organism evidence="4 5">
    <name type="scientific">Chelydra serpentina</name>
    <name type="common">Snapping turtle</name>
    <name type="synonym">Testudo serpentina</name>
    <dbReference type="NCBI Taxonomy" id="8475"/>
    <lineage>
        <taxon>Eukaryota</taxon>
        <taxon>Metazoa</taxon>
        <taxon>Chordata</taxon>
        <taxon>Craniata</taxon>
        <taxon>Vertebrata</taxon>
        <taxon>Euteleostomi</taxon>
        <taxon>Archelosauria</taxon>
        <taxon>Testudinata</taxon>
        <taxon>Testudines</taxon>
        <taxon>Cryptodira</taxon>
        <taxon>Durocryptodira</taxon>
        <taxon>Americhelydia</taxon>
        <taxon>Chelydroidea</taxon>
        <taxon>Chelydridae</taxon>
        <taxon>Chelydra</taxon>
    </lineage>
</organism>
<protein>
    <recommendedName>
        <fullName evidence="2">ribonuclease H</fullName>
        <ecNumber evidence="2">3.1.26.4</ecNumber>
    </recommendedName>
</protein>
<evidence type="ECO:0000313" key="4">
    <source>
        <dbReference type="EMBL" id="KAG6935820.1"/>
    </source>
</evidence>
<evidence type="ECO:0000256" key="1">
    <source>
        <dbReference type="ARBA" id="ARBA00010879"/>
    </source>
</evidence>
<evidence type="ECO:0000259" key="3">
    <source>
        <dbReference type="PROSITE" id="PS50878"/>
    </source>
</evidence>
<dbReference type="Gene3D" id="3.10.10.10">
    <property type="entry name" value="HIV Type 1 Reverse Transcriptase, subunit A, domain 1"/>
    <property type="match status" value="1"/>
</dbReference>
<dbReference type="InterPro" id="IPR052055">
    <property type="entry name" value="Hepadnavirus_pol/RT"/>
</dbReference>
<dbReference type="SUPFAM" id="SSF56672">
    <property type="entry name" value="DNA/RNA polymerases"/>
    <property type="match status" value="1"/>
</dbReference>
<accession>A0A8T1T4L8</accession>
<gene>
    <name evidence="4" type="ORF">G0U57_014289</name>
</gene>
<dbReference type="Pfam" id="PF00078">
    <property type="entry name" value="RVT_1"/>
    <property type="match status" value="1"/>
</dbReference>
<dbReference type="OrthoDB" id="9908277at2759"/>
<dbReference type="Gene3D" id="3.30.70.270">
    <property type="match status" value="1"/>
</dbReference>
<comment type="caution">
    <text evidence="4">The sequence shown here is derived from an EMBL/GenBank/DDBJ whole genome shotgun (WGS) entry which is preliminary data.</text>
</comment>
<dbReference type="Proteomes" id="UP000765507">
    <property type="component" value="Unassembled WGS sequence"/>
</dbReference>
<dbReference type="InterPro" id="IPR043128">
    <property type="entry name" value="Rev_trsase/Diguanyl_cyclase"/>
</dbReference>
<sequence>MVTLATIIPPLDSRDWCAALDLQDAYFHITLHPAHRPFLRFTVGSNHYQYRVLPFGLSTAPCVFSKTLVVVAAYLRRKGVIIFPYLDDCLLKGASRQETTGMLKTTINLFHQLGLQINKKKSTLEPTQRLEFIGADLDSIQAKALLPNHRFMTLTNLISTVTISPQT</sequence>
<feature type="non-terminal residue" evidence="4">
    <location>
        <position position="167"/>
    </location>
</feature>
<dbReference type="EMBL" id="JAHGAV010000040">
    <property type="protein sequence ID" value="KAG6935820.1"/>
    <property type="molecule type" value="Genomic_DNA"/>
</dbReference>
<proteinExistence type="inferred from homology"/>
<name>A0A8T1T4L8_CHESE</name>
<dbReference type="InterPro" id="IPR043502">
    <property type="entry name" value="DNA/RNA_pol_sf"/>
</dbReference>
<dbReference type="PANTHER" id="PTHR33050">
    <property type="entry name" value="REVERSE TRANSCRIPTASE DOMAIN-CONTAINING PROTEIN"/>
    <property type="match status" value="1"/>
</dbReference>
<dbReference type="AlphaFoldDB" id="A0A8T1T4L8"/>
<feature type="domain" description="Reverse transcriptase" evidence="3">
    <location>
        <begin position="1"/>
        <end position="137"/>
    </location>
</feature>
<dbReference type="EC" id="3.1.26.4" evidence="2"/>
<dbReference type="CDD" id="cd03714">
    <property type="entry name" value="RT_DIRS1"/>
    <property type="match status" value="1"/>
</dbReference>
<evidence type="ECO:0000256" key="2">
    <source>
        <dbReference type="ARBA" id="ARBA00012180"/>
    </source>
</evidence>
<dbReference type="PROSITE" id="PS50878">
    <property type="entry name" value="RT_POL"/>
    <property type="match status" value="1"/>
</dbReference>
<dbReference type="PANTHER" id="PTHR33050:SF7">
    <property type="entry name" value="RIBONUCLEASE H"/>
    <property type="match status" value="1"/>
</dbReference>
<dbReference type="InterPro" id="IPR000477">
    <property type="entry name" value="RT_dom"/>
</dbReference>
<reference evidence="4 5" key="1">
    <citation type="journal article" date="2020" name="G3 (Bethesda)">
        <title>Draft Genome of the Common Snapping Turtle, Chelydra serpentina, a Model for Phenotypic Plasticity in Reptiles.</title>
        <authorList>
            <person name="Das D."/>
            <person name="Singh S.K."/>
            <person name="Bierstedt J."/>
            <person name="Erickson A."/>
            <person name="Galli G.L.J."/>
            <person name="Crossley D.A. 2nd"/>
            <person name="Rhen T."/>
        </authorList>
    </citation>
    <scope>NUCLEOTIDE SEQUENCE [LARGE SCALE GENOMIC DNA]</scope>
    <source>
        <strain evidence="4">KW</strain>
    </source>
</reference>
<keyword evidence="5" id="KW-1185">Reference proteome</keyword>
<dbReference type="GO" id="GO:0004523">
    <property type="term" value="F:RNA-DNA hybrid ribonuclease activity"/>
    <property type="evidence" value="ECO:0007669"/>
    <property type="project" value="UniProtKB-EC"/>
</dbReference>
<evidence type="ECO:0000313" key="5">
    <source>
        <dbReference type="Proteomes" id="UP000765507"/>
    </source>
</evidence>
<comment type="similarity">
    <text evidence="1">Belongs to the beta type-B retroviral polymerase family. HERV class-II K(HML-2) pol subfamily.</text>
</comment>